<dbReference type="EMBL" id="FQZK01000006">
    <property type="protein sequence ID" value="SHJ43738.1"/>
    <property type="molecule type" value="Genomic_DNA"/>
</dbReference>
<dbReference type="SUPFAM" id="SSF103473">
    <property type="entry name" value="MFS general substrate transporter"/>
    <property type="match status" value="1"/>
</dbReference>
<dbReference type="Gene3D" id="1.20.1250.20">
    <property type="entry name" value="MFS general substrate transporter like domains"/>
    <property type="match status" value="1"/>
</dbReference>
<feature type="region of interest" description="Disordered" evidence="6">
    <location>
        <begin position="407"/>
        <end position="427"/>
    </location>
</feature>
<keyword evidence="2" id="KW-1003">Cell membrane</keyword>
<dbReference type="AlphaFoldDB" id="A0A1M6JAL6"/>
<evidence type="ECO:0000256" key="1">
    <source>
        <dbReference type="ARBA" id="ARBA00004651"/>
    </source>
</evidence>
<feature type="transmembrane region" description="Helical" evidence="7">
    <location>
        <begin position="167"/>
        <end position="190"/>
    </location>
</feature>
<feature type="transmembrane region" description="Helical" evidence="7">
    <location>
        <begin position="27"/>
        <end position="50"/>
    </location>
</feature>
<keyword evidence="3 7" id="KW-0812">Transmembrane</keyword>
<sequence length="427" mass="42745">MSSTTAPNTDPSARPGGPLRDPAFLRLWSATTASGMATWALPFILGLAVLDGSLTAVGLGVVLALRTAGFLVAVPVGGLLADRYSRRAVVLWSGLAAAAATPVIVLGLGSSTALMAAAAVVVGAGQGACRPAFQALTAEVVAEEDRQQANAALTFSTRVSTLLAPGLTALLALVAGLWVLLLGTAALWLVAALAPARGAGAPPARARAPFHVEFADGLAEARRHPWFLAGLGALTVVIATGYSATGVLLPLAGRDHYGSEAVLAGALTAYTAGALLGAVLVSRWRPRARGWVALAGLGLYALAPLSLVAPVGPVVVMAAYAVVGVGIELFNVPWFTAVQREVAPDKLARVSSLDFLFSYGLAPVGLAFIGPAAAAWGSGPVLVACALACVAAPALAALAPGARAFSTPRPAPAPHQAADRAAQPAAG</sequence>
<feature type="compositionally biased region" description="Low complexity" evidence="6">
    <location>
        <begin position="414"/>
        <end position="427"/>
    </location>
</feature>
<feature type="transmembrane region" description="Helical" evidence="7">
    <location>
        <begin position="356"/>
        <end position="375"/>
    </location>
</feature>
<reference evidence="8 9" key="1">
    <citation type="submission" date="2016-11" db="EMBL/GenBank/DDBJ databases">
        <authorList>
            <person name="Jaros S."/>
            <person name="Januszkiewicz K."/>
            <person name="Wedrychowicz H."/>
        </authorList>
    </citation>
    <scope>NUCLEOTIDE SEQUENCE [LARGE SCALE GENOMIC DNA]</scope>
    <source>
        <strain evidence="8 9">CGMCC 4.5723</strain>
    </source>
</reference>
<dbReference type="CDD" id="cd06173">
    <property type="entry name" value="MFS_MefA_like"/>
    <property type="match status" value="1"/>
</dbReference>
<evidence type="ECO:0000256" key="5">
    <source>
        <dbReference type="ARBA" id="ARBA00023136"/>
    </source>
</evidence>
<dbReference type="Proteomes" id="UP000184452">
    <property type="component" value="Unassembled WGS sequence"/>
</dbReference>
<keyword evidence="9" id="KW-1185">Reference proteome</keyword>
<feature type="transmembrane region" description="Helical" evidence="7">
    <location>
        <begin position="88"/>
        <end position="108"/>
    </location>
</feature>
<organism evidence="8 9">
    <name type="scientific">Nocardiopsis flavescens</name>
    <dbReference type="NCBI Taxonomy" id="758803"/>
    <lineage>
        <taxon>Bacteria</taxon>
        <taxon>Bacillati</taxon>
        <taxon>Actinomycetota</taxon>
        <taxon>Actinomycetes</taxon>
        <taxon>Streptosporangiales</taxon>
        <taxon>Nocardiopsidaceae</taxon>
        <taxon>Nocardiopsis</taxon>
    </lineage>
</organism>
<evidence type="ECO:0000256" key="2">
    <source>
        <dbReference type="ARBA" id="ARBA00022475"/>
    </source>
</evidence>
<gene>
    <name evidence="8" type="ORF">SAMN05421803_10658</name>
</gene>
<dbReference type="InterPro" id="IPR011701">
    <property type="entry name" value="MFS"/>
</dbReference>
<dbReference type="PANTHER" id="PTHR23513:SF11">
    <property type="entry name" value="STAPHYLOFERRIN A TRANSPORTER"/>
    <property type="match status" value="1"/>
</dbReference>
<feature type="transmembrane region" description="Helical" evidence="7">
    <location>
        <begin position="226"/>
        <end position="249"/>
    </location>
</feature>
<evidence type="ECO:0000256" key="4">
    <source>
        <dbReference type="ARBA" id="ARBA00022989"/>
    </source>
</evidence>
<feature type="transmembrane region" description="Helical" evidence="7">
    <location>
        <begin position="56"/>
        <end position="81"/>
    </location>
</feature>
<evidence type="ECO:0000256" key="6">
    <source>
        <dbReference type="SAM" id="MobiDB-lite"/>
    </source>
</evidence>
<protein>
    <submittedName>
        <fullName evidence="8">Predicted arabinose efflux permease, MFS family</fullName>
    </submittedName>
</protein>
<dbReference type="GO" id="GO:0022857">
    <property type="term" value="F:transmembrane transporter activity"/>
    <property type="evidence" value="ECO:0007669"/>
    <property type="project" value="InterPro"/>
</dbReference>
<dbReference type="Pfam" id="PF07690">
    <property type="entry name" value="MFS_1"/>
    <property type="match status" value="1"/>
</dbReference>
<accession>A0A1M6JAL6</accession>
<keyword evidence="5 7" id="KW-0472">Membrane</keyword>
<dbReference type="STRING" id="758803.SAMN05421803_10658"/>
<evidence type="ECO:0000313" key="9">
    <source>
        <dbReference type="Proteomes" id="UP000184452"/>
    </source>
</evidence>
<dbReference type="GO" id="GO:0005886">
    <property type="term" value="C:plasma membrane"/>
    <property type="evidence" value="ECO:0007669"/>
    <property type="project" value="UniProtKB-SubCell"/>
</dbReference>
<evidence type="ECO:0000256" key="7">
    <source>
        <dbReference type="SAM" id="Phobius"/>
    </source>
</evidence>
<dbReference type="PANTHER" id="PTHR23513">
    <property type="entry name" value="INTEGRAL MEMBRANE EFFLUX PROTEIN-RELATED"/>
    <property type="match status" value="1"/>
</dbReference>
<name>A0A1M6JAL6_9ACTN</name>
<feature type="transmembrane region" description="Helical" evidence="7">
    <location>
        <begin position="288"/>
        <end position="308"/>
    </location>
</feature>
<feature type="transmembrane region" description="Helical" evidence="7">
    <location>
        <begin position="381"/>
        <end position="399"/>
    </location>
</feature>
<proteinExistence type="predicted"/>
<dbReference type="OrthoDB" id="69054at2"/>
<keyword evidence="4 7" id="KW-1133">Transmembrane helix</keyword>
<dbReference type="InterPro" id="IPR036259">
    <property type="entry name" value="MFS_trans_sf"/>
</dbReference>
<feature type="transmembrane region" description="Helical" evidence="7">
    <location>
        <begin position="314"/>
        <end position="335"/>
    </location>
</feature>
<comment type="subcellular location">
    <subcellularLocation>
        <location evidence="1">Cell membrane</location>
        <topology evidence="1">Multi-pass membrane protein</topology>
    </subcellularLocation>
</comment>
<evidence type="ECO:0000256" key="3">
    <source>
        <dbReference type="ARBA" id="ARBA00022692"/>
    </source>
</evidence>
<evidence type="ECO:0000313" key="8">
    <source>
        <dbReference type="EMBL" id="SHJ43738.1"/>
    </source>
</evidence>
<feature type="transmembrane region" description="Helical" evidence="7">
    <location>
        <begin position="261"/>
        <end position="281"/>
    </location>
</feature>
<dbReference type="RefSeq" id="WP_073379185.1">
    <property type="nucleotide sequence ID" value="NZ_FQZK01000006.1"/>
</dbReference>